<comment type="caution">
    <text evidence="1">The sequence shown here is derived from an EMBL/GenBank/DDBJ whole genome shotgun (WGS) entry which is preliminary data.</text>
</comment>
<dbReference type="EC" id="1.3.5.1" evidence="1"/>
<gene>
    <name evidence="1" type="ORF">TGVAND_215280B</name>
</gene>
<evidence type="ECO:0000313" key="1">
    <source>
        <dbReference type="EMBL" id="KFH07989.1"/>
    </source>
</evidence>
<accession>A0A086Q5V7</accession>
<feature type="non-terminal residue" evidence="1">
    <location>
        <position position="1"/>
    </location>
</feature>
<evidence type="ECO:0000313" key="2">
    <source>
        <dbReference type="Proteomes" id="UP000028840"/>
    </source>
</evidence>
<name>A0A086Q5V7_TOXGO</name>
<organism evidence="1 2">
    <name type="scientific">Toxoplasma gondii VAND</name>
    <dbReference type="NCBI Taxonomy" id="933077"/>
    <lineage>
        <taxon>Eukaryota</taxon>
        <taxon>Sar</taxon>
        <taxon>Alveolata</taxon>
        <taxon>Apicomplexa</taxon>
        <taxon>Conoidasida</taxon>
        <taxon>Coccidia</taxon>
        <taxon>Eucoccidiorida</taxon>
        <taxon>Eimeriorina</taxon>
        <taxon>Sarcocystidae</taxon>
        <taxon>Toxoplasma</taxon>
    </lineage>
</organism>
<feature type="non-terminal residue" evidence="1">
    <location>
        <position position="41"/>
    </location>
</feature>
<sequence length="41" mass="4068">SHPKNEGSSGSAVLAGLEVSAGTAGFGEVAKAREGPWPRCV</sequence>
<dbReference type="EMBL" id="AEYJ02000710">
    <property type="protein sequence ID" value="KFH07989.1"/>
    <property type="molecule type" value="Genomic_DNA"/>
</dbReference>
<keyword evidence="1" id="KW-0830">Ubiquinone</keyword>
<proteinExistence type="predicted"/>
<dbReference type="AlphaFoldDB" id="A0A086Q5V7"/>
<protein>
    <submittedName>
        <fullName evidence="1">Succinate dehydrogenase [ubiquinone] iron-sulfur protein</fullName>
        <ecNumber evidence="1">1.3.5.1</ecNumber>
    </submittedName>
</protein>
<dbReference type="GO" id="GO:0008177">
    <property type="term" value="F:succinate dehydrogenase (quinone) activity"/>
    <property type="evidence" value="ECO:0007669"/>
    <property type="project" value="UniProtKB-EC"/>
</dbReference>
<reference evidence="1 2" key="2">
    <citation type="journal article" date="2015" name="Eukaryot. Cell">
        <title>Genetic mapping reveals that sinefungin resistance in Toxoplasma gondii is controlled by a putative amino acid transporter locus that can be used as a negative selectable marker.</title>
        <authorList>
            <person name="Behnke M.S."/>
            <person name="Khan A."/>
            <person name="Sibley L.D."/>
        </authorList>
    </citation>
    <scope>NUCLEOTIDE SEQUENCE [LARGE SCALE GENOMIC DNA]</scope>
    <source>
        <strain evidence="1 2">VAND</strain>
    </source>
</reference>
<dbReference type="VEuPathDB" id="ToxoDB:TGVAND_215280B"/>
<reference evidence="1 2" key="1">
    <citation type="submission" date="2014-08" db="EMBL/GenBank/DDBJ databases">
        <authorList>
            <person name="Sibley D."/>
            <person name="Venepally P."/>
            <person name="Karamycheva S."/>
            <person name="Hadjithomas M."/>
            <person name="Khan A."/>
            <person name="Brunk B."/>
            <person name="Roos D."/>
            <person name="Caler E."/>
            <person name="Lorenzi H."/>
        </authorList>
    </citation>
    <scope>NUCLEOTIDE SEQUENCE [LARGE SCALE GENOMIC DNA]</scope>
    <source>
        <strain evidence="1 2">VAND</strain>
    </source>
</reference>
<dbReference type="Proteomes" id="UP000028840">
    <property type="component" value="Unassembled WGS sequence"/>
</dbReference>
<keyword evidence="1" id="KW-0560">Oxidoreductase</keyword>